<dbReference type="Gene3D" id="1.20.58.340">
    <property type="entry name" value="Magnesium transport protein CorA, transmembrane region"/>
    <property type="match status" value="1"/>
</dbReference>
<reference evidence="2 3" key="2">
    <citation type="journal article" date="2017" name="Front. Plant Sci.">
        <title>Gene Classification and Mining of Molecular Markers Useful in Red Clover (Trifolium pratense) Breeding.</title>
        <authorList>
            <person name="Istvanek J."/>
            <person name="Dluhosova J."/>
            <person name="Dluhos P."/>
            <person name="Patkova L."/>
            <person name="Nedelnik J."/>
            <person name="Repkova J."/>
        </authorList>
    </citation>
    <scope>NUCLEOTIDE SEQUENCE [LARGE SCALE GENOMIC DNA]</scope>
    <source>
        <strain evidence="3">cv. Tatra</strain>
        <tissue evidence="2">Young leaves</tissue>
    </source>
</reference>
<sequence length="91" mass="10634">RYHVCRANIMDVYLYIQVRVEIKQLMDDDGDMAEISVTPVSTPPDFRRLDKSLSIARSVHKRMRSSERNAENIEELEMLLETYFVVIDSAL</sequence>
<gene>
    <name evidence="2" type="ORF">L195_g054081</name>
</gene>
<feature type="non-terminal residue" evidence="2">
    <location>
        <position position="1"/>
    </location>
</feature>
<dbReference type="EMBL" id="ASHM01093332">
    <property type="protein sequence ID" value="PNX64559.1"/>
    <property type="molecule type" value="Genomic_DNA"/>
</dbReference>
<proteinExistence type="inferred from homology"/>
<comment type="similarity">
    <text evidence="1">Belongs to the CorA metal ion transporter (MIT) (TC 1.A.35.5) family.</text>
</comment>
<comment type="caution">
    <text evidence="2">The sequence shown here is derived from an EMBL/GenBank/DDBJ whole genome shotgun (WGS) entry which is preliminary data.</text>
</comment>
<protein>
    <submittedName>
        <fullName evidence="2">Magnesium transporter MRS2-1-like protein</fullName>
    </submittedName>
</protein>
<name>A0A2K3KE86_TRIPR</name>
<evidence type="ECO:0000313" key="2">
    <source>
        <dbReference type="EMBL" id="PNX64559.1"/>
    </source>
</evidence>
<evidence type="ECO:0000313" key="3">
    <source>
        <dbReference type="Proteomes" id="UP000236291"/>
    </source>
</evidence>
<dbReference type="Proteomes" id="UP000236291">
    <property type="component" value="Unassembled WGS sequence"/>
</dbReference>
<accession>A0A2K3KE86</accession>
<dbReference type="AlphaFoldDB" id="A0A2K3KE86"/>
<reference evidence="2 3" key="1">
    <citation type="journal article" date="2014" name="Am. J. Bot.">
        <title>Genome assembly and annotation for red clover (Trifolium pratense; Fabaceae).</title>
        <authorList>
            <person name="Istvanek J."/>
            <person name="Jaros M."/>
            <person name="Krenek A."/>
            <person name="Repkova J."/>
        </authorList>
    </citation>
    <scope>NUCLEOTIDE SEQUENCE [LARGE SCALE GENOMIC DNA]</scope>
    <source>
        <strain evidence="3">cv. Tatra</strain>
        <tissue evidence="2">Young leaves</tissue>
    </source>
</reference>
<evidence type="ECO:0000256" key="1">
    <source>
        <dbReference type="ARBA" id="ARBA00007535"/>
    </source>
</evidence>
<dbReference type="PANTHER" id="PTHR13890:SF26">
    <property type="entry name" value="MAGNESIUM TRANSPORTER MRS2-1"/>
    <property type="match status" value="1"/>
</dbReference>
<dbReference type="InterPro" id="IPR039204">
    <property type="entry name" value="MRS2-like"/>
</dbReference>
<dbReference type="GO" id="GO:0015095">
    <property type="term" value="F:magnesium ion transmembrane transporter activity"/>
    <property type="evidence" value="ECO:0007669"/>
    <property type="project" value="UniProtKB-ARBA"/>
</dbReference>
<dbReference type="STRING" id="57577.A0A2K3KE86"/>
<dbReference type="PANTHER" id="PTHR13890">
    <property type="entry name" value="RNA SPLICING PROTEIN MRS2, MITOCHONDRIAL"/>
    <property type="match status" value="1"/>
</dbReference>
<organism evidence="2 3">
    <name type="scientific">Trifolium pratense</name>
    <name type="common">Red clover</name>
    <dbReference type="NCBI Taxonomy" id="57577"/>
    <lineage>
        <taxon>Eukaryota</taxon>
        <taxon>Viridiplantae</taxon>
        <taxon>Streptophyta</taxon>
        <taxon>Embryophyta</taxon>
        <taxon>Tracheophyta</taxon>
        <taxon>Spermatophyta</taxon>
        <taxon>Magnoliopsida</taxon>
        <taxon>eudicotyledons</taxon>
        <taxon>Gunneridae</taxon>
        <taxon>Pentapetalae</taxon>
        <taxon>rosids</taxon>
        <taxon>fabids</taxon>
        <taxon>Fabales</taxon>
        <taxon>Fabaceae</taxon>
        <taxon>Papilionoideae</taxon>
        <taxon>50 kb inversion clade</taxon>
        <taxon>NPAAA clade</taxon>
        <taxon>Hologalegina</taxon>
        <taxon>IRL clade</taxon>
        <taxon>Trifolieae</taxon>
        <taxon>Trifolium</taxon>
    </lineage>
</organism>